<keyword evidence="3" id="KW-1185">Reference proteome</keyword>
<gene>
    <name evidence="2" type="ORF">PAT3040_06175</name>
</gene>
<evidence type="ECO:0000256" key="1">
    <source>
        <dbReference type="SAM" id="Phobius"/>
    </source>
</evidence>
<keyword evidence="1" id="KW-0472">Membrane</keyword>
<evidence type="ECO:0000313" key="2">
    <source>
        <dbReference type="EMBL" id="GBG11370.1"/>
    </source>
</evidence>
<keyword evidence="1" id="KW-1133">Transmembrane helix</keyword>
<keyword evidence="1" id="KW-0812">Transmembrane</keyword>
<feature type="transmembrane region" description="Helical" evidence="1">
    <location>
        <begin position="126"/>
        <end position="147"/>
    </location>
</feature>
<reference evidence="2 3" key="1">
    <citation type="submission" date="2017-08" db="EMBL/GenBank/DDBJ databases">
        <title>Substantial Increase in Enzyme Production by Combined Drug-Resistance Mutations in Paenibacillus agaridevorans.</title>
        <authorList>
            <person name="Tanaka Y."/>
            <person name="Funane K."/>
            <person name="Hosaka T."/>
            <person name="Shiwa Y."/>
            <person name="Fujita N."/>
            <person name="Miyazaki T."/>
            <person name="Yoshikawa H."/>
            <person name="Murakami K."/>
            <person name="Kasahara K."/>
            <person name="Inaoka T."/>
            <person name="Hiraga Y."/>
            <person name="Ochi K."/>
        </authorList>
    </citation>
    <scope>NUCLEOTIDE SEQUENCE [LARGE SCALE GENOMIC DNA]</scope>
    <source>
        <strain evidence="2 3">T-3040</strain>
    </source>
</reference>
<name>A0A2R5EXH6_9BACL</name>
<proteinExistence type="predicted"/>
<dbReference type="Pfam" id="PF07301">
    <property type="entry name" value="DUF1453"/>
    <property type="match status" value="1"/>
</dbReference>
<evidence type="ECO:0000313" key="3">
    <source>
        <dbReference type="Proteomes" id="UP000245202"/>
    </source>
</evidence>
<accession>A0A2R5EXH6</accession>
<feature type="transmembrane region" description="Helical" evidence="1">
    <location>
        <begin position="102"/>
        <end position="120"/>
    </location>
</feature>
<dbReference type="EMBL" id="BDQX01000394">
    <property type="protein sequence ID" value="GBG11370.1"/>
    <property type="molecule type" value="Genomic_DNA"/>
</dbReference>
<feature type="transmembrane region" description="Helical" evidence="1">
    <location>
        <begin position="6"/>
        <end position="28"/>
    </location>
</feature>
<comment type="caution">
    <text evidence="2">The sequence shown here is derived from an EMBL/GenBank/DDBJ whole genome shotgun (WGS) entry which is preliminary data.</text>
</comment>
<dbReference type="Proteomes" id="UP000245202">
    <property type="component" value="Unassembled WGS sequence"/>
</dbReference>
<dbReference type="PANTHER" id="PTHR39164">
    <property type="entry name" value="PROTEIN CCDC"/>
    <property type="match status" value="1"/>
</dbReference>
<organism evidence="2 3">
    <name type="scientific">Paenibacillus agaridevorans</name>
    <dbReference type="NCBI Taxonomy" id="171404"/>
    <lineage>
        <taxon>Bacteria</taxon>
        <taxon>Bacillati</taxon>
        <taxon>Bacillota</taxon>
        <taxon>Bacilli</taxon>
        <taxon>Bacillales</taxon>
        <taxon>Paenibacillaceae</taxon>
        <taxon>Paenibacillus</taxon>
    </lineage>
</organism>
<dbReference type="RefSeq" id="WP_108995673.1">
    <property type="nucleotide sequence ID" value="NZ_BDQX01000394.1"/>
</dbReference>
<feature type="transmembrane region" description="Helical" evidence="1">
    <location>
        <begin position="63"/>
        <end position="82"/>
    </location>
</feature>
<dbReference type="InterPro" id="IPR058247">
    <property type="entry name" value="DUF1453"/>
</dbReference>
<dbReference type="PANTHER" id="PTHR39164:SF1">
    <property type="entry name" value="PROTEIN CCDC"/>
    <property type="match status" value="1"/>
</dbReference>
<protein>
    <submittedName>
        <fullName evidence="2">Cytochrome c biogenesis protein CcdC</fullName>
    </submittedName>
</protein>
<dbReference type="AlphaFoldDB" id="A0A2R5EXH6"/>
<sequence length="163" mass="18299">MLWSNPIVQIGSVAFSAIAGIVLIILRLRAGKRPTTLKKIIIPPLGMATGLAMFAFPVTHIPWLWGVSAFGTGLLIFAFPLIVTTQMERVEEHIFVRRSKAFIAIMITLFIIRLLLHGIVEQYMSIPQTGALFYLLAFGMILPWRFAMLGDFLRLKKVEGHHV</sequence>
<dbReference type="InterPro" id="IPR031306">
    <property type="entry name" value="CcdC"/>
</dbReference>
<dbReference type="PIRSF" id="PIRSF021441">
    <property type="entry name" value="DUF1453"/>
    <property type="match status" value="1"/>
</dbReference>
<feature type="transmembrane region" description="Helical" evidence="1">
    <location>
        <begin position="40"/>
        <end position="57"/>
    </location>
</feature>